<dbReference type="Proteomes" id="UP000628840">
    <property type="component" value="Unassembled WGS sequence"/>
</dbReference>
<protein>
    <submittedName>
        <fullName evidence="2">Uncharacterized protein</fullName>
    </submittedName>
</protein>
<evidence type="ECO:0000256" key="1">
    <source>
        <dbReference type="SAM" id="MobiDB-lite"/>
    </source>
</evidence>
<evidence type="ECO:0000313" key="2">
    <source>
        <dbReference type="EMBL" id="GGL44991.1"/>
    </source>
</evidence>
<dbReference type="EMBL" id="BMPF01000008">
    <property type="protein sequence ID" value="GGL44991.1"/>
    <property type="molecule type" value="Genomic_DNA"/>
</dbReference>
<feature type="region of interest" description="Disordered" evidence="1">
    <location>
        <begin position="123"/>
        <end position="144"/>
    </location>
</feature>
<comment type="caution">
    <text evidence="2">The sequence shown here is derived from an EMBL/GenBank/DDBJ whole genome shotgun (WGS) entry which is preliminary data.</text>
</comment>
<reference evidence="2 3" key="1">
    <citation type="journal article" date="2019" name="Int. J. Syst. Evol. Microbiol.">
        <title>The Global Catalogue of Microorganisms (GCM) 10K type strain sequencing project: providing services to taxonomists for standard genome sequencing and annotation.</title>
        <authorList>
            <consortium name="The Broad Institute Genomics Platform"/>
            <consortium name="The Broad Institute Genome Sequencing Center for Infectious Disease"/>
            <person name="Wu L."/>
            <person name="Ma J."/>
        </authorList>
    </citation>
    <scope>NUCLEOTIDE SEQUENCE [LARGE SCALE GENOMIC DNA]</scope>
    <source>
        <strain evidence="2 3">JCM 19585</strain>
    </source>
</reference>
<dbReference type="AlphaFoldDB" id="A0A830FDR7"/>
<keyword evidence="3" id="KW-1185">Reference proteome</keyword>
<accession>A0A830FDR7</accession>
<gene>
    <name evidence="2" type="ORF">GCM10009037_30510</name>
</gene>
<organism evidence="2 3">
    <name type="scientific">Halarchaeum grantii</name>
    <dbReference type="NCBI Taxonomy" id="1193105"/>
    <lineage>
        <taxon>Archaea</taxon>
        <taxon>Methanobacteriati</taxon>
        <taxon>Methanobacteriota</taxon>
        <taxon>Stenosarchaea group</taxon>
        <taxon>Halobacteria</taxon>
        <taxon>Halobacteriales</taxon>
        <taxon>Halobacteriaceae</taxon>
    </lineage>
</organism>
<name>A0A830FDR7_9EURY</name>
<sequence>MQSNRRVQLPELAQEYVVDDGEDAIVHWNYDAGSQFVFISRSPARKSEYRYADWNVVDGYPGENARIRAPGKLPDAVVERFEVEGTHVVFLASAEMLSDDNPSAWVLSWTQFMRMFPEIDDEGPDEDVGELVSRNPGFMPSSPF</sequence>
<proteinExistence type="predicted"/>
<evidence type="ECO:0000313" key="3">
    <source>
        <dbReference type="Proteomes" id="UP000628840"/>
    </source>
</evidence>